<evidence type="ECO:0000256" key="1">
    <source>
        <dbReference type="SAM" id="MobiDB-lite"/>
    </source>
</evidence>
<dbReference type="Pfam" id="PF14123">
    <property type="entry name" value="DUF4290"/>
    <property type="match status" value="1"/>
</dbReference>
<feature type="region of interest" description="Disordered" evidence="1">
    <location>
        <begin position="182"/>
        <end position="201"/>
    </location>
</feature>
<comment type="caution">
    <text evidence="2">The sequence shown here is derived from an EMBL/GenBank/DDBJ whole genome shotgun (WGS) entry which is preliminary data.</text>
</comment>
<protein>
    <recommendedName>
        <fullName evidence="4">DUF4290 domain-containing protein</fullName>
    </recommendedName>
</protein>
<dbReference type="InterPro" id="IPR025632">
    <property type="entry name" value="DUF4290"/>
</dbReference>
<dbReference type="STRING" id="28115.HQ47_08830"/>
<dbReference type="RefSeq" id="WP_036874842.1">
    <property type="nucleotide sequence ID" value="NZ_JASBZX010000001.1"/>
</dbReference>
<name>A0A0A2E693_9PORP</name>
<accession>A0A0A2E693</accession>
<feature type="compositionally biased region" description="Basic residues" evidence="1">
    <location>
        <begin position="190"/>
        <end position="201"/>
    </location>
</feature>
<dbReference type="EMBL" id="JRFA01000025">
    <property type="protein sequence ID" value="KGN72955.1"/>
    <property type="molecule type" value="Genomic_DNA"/>
</dbReference>
<gene>
    <name evidence="2" type="ORF">HQ47_08830</name>
</gene>
<dbReference type="Proteomes" id="UP000030103">
    <property type="component" value="Unassembled WGS sequence"/>
</dbReference>
<dbReference type="AlphaFoldDB" id="A0A0A2E693"/>
<dbReference type="eggNOG" id="ENOG502Z7I5">
    <property type="taxonomic scope" value="Bacteria"/>
</dbReference>
<organism evidence="2 3">
    <name type="scientific">Porphyromonas macacae</name>
    <dbReference type="NCBI Taxonomy" id="28115"/>
    <lineage>
        <taxon>Bacteria</taxon>
        <taxon>Pseudomonadati</taxon>
        <taxon>Bacteroidota</taxon>
        <taxon>Bacteroidia</taxon>
        <taxon>Bacteroidales</taxon>
        <taxon>Porphyromonadaceae</taxon>
        <taxon>Porphyromonas</taxon>
    </lineage>
</organism>
<evidence type="ECO:0000313" key="3">
    <source>
        <dbReference type="Proteomes" id="UP000030103"/>
    </source>
</evidence>
<reference evidence="2 3" key="1">
    <citation type="submission" date="2014-09" db="EMBL/GenBank/DDBJ databases">
        <title>Draft Genome Sequence of Porphyromonas macacae COT-192_OH2859.</title>
        <authorList>
            <person name="Wallis C."/>
            <person name="Deusch O."/>
            <person name="O'Flynn C."/>
            <person name="Davis I."/>
            <person name="Horsfall A."/>
            <person name="Kirkwood N."/>
            <person name="Harris S."/>
            <person name="Eisen J.A."/>
            <person name="Coil D.A."/>
            <person name="Darling A.E."/>
            <person name="Jospin G."/>
            <person name="Alexiev A."/>
        </authorList>
    </citation>
    <scope>NUCLEOTIDE SEQUENCE [LARGE SCALE GENOMIC DNA]</scope>
    <source>
        <strain evidence="3">COT-192 OH2859</strain>
    </source>
</reference>
<proteinExistence type="predicted"/>
<evidence type="ECO:0000313" key="2">
    <source>
        <dbReference type="EMBL" id="KGN72955.1"/>
    </source>
</evidence>
<sequence length="201" mass="23623">MKYNNNQSALAMPEYGRNVQNMVDYCLSLEDREQRNHCARTIIRTMHDISPERRTITQSDKVYWDHLAIMSDFKLDIDFPEGTITEEQAKSKPCKMEYNIHNIKYRFYGNIVQQLVEKACEMEDCPERIELAKYIAAQMKRSYIIWNKNTVDDVVIFRDLFDLSDGKLLLSPVDCVLPTEAKTTEGNKPTNKKRLRFKRKG</sequence>
<dbReference type="OrthoDB" id="1466969at2"/>
<keyword evidence="3" id="KW-1185">Reference proteome</keyword>
<evidence type="ECO:0008006" key="4">
    <source>
        <dbReference type="Google" id="ProtNLM"/>
    </source>
</evidence>